<dbReference type="AlphaFoldDB" id="G7TBJ5"/>
<dbReference type="Proteomes" id="UP000008851">
    <property type="component" value="Chromosome"/>
</dbReference>
<dbReference type="KEGG" id="xor:XOC_0667"/>
<proteinExistence type="predicted"/>
<protein>
    <submittedName>
        <fullName evidence="1">Uncharacterized protein</fullName>
    </submittedName>
</protein>
<organism evidence="1 2">
    <name type="scientific">Xanthomonas oryzae pv. oryzicola (strain BLS256)</name>
    <dbReference type="NCBI Taxonomy" id="383407"/>
    <lineage>
        <taxon>Bacteria</taxon>
        <taxon>Pseudomonadati</taxon>
        <taxon>Pseudomonadota</taxon>
        <taxon>Gammaproteobacteria</taxon>
        <taxon>Lysobacterales</taxon>
        <taxon>Lysobacteraceae</taxon>
        <taxon>Xanthomonas</taxon>
    </lineage>
</organism>
<name>G7TBJ5_XANOB</name>
<dbReference type="HOGENOM" id="CLU_3206998_0_0_6"/>
<dbReference type="EMBL" id="CP003057">
    <property type="protein sequence ID" value="AEQ94875.1"/>
    <property type="molecule type" value="Genomic_DNA"/>
</dbReference>
<evidence type="ECO:0000313" key="1">
    <source>
        <dbReference type="EMBL" id="AEQ94875.1"/>
    </source>
</evidence>
<reference evidence="1 2" key="1">
    <citation type="journal article" date="2011" name="J. Bacteriol.">
        <title>Two new complete genome sequences offer insight into host and tissue specificity of plant pathogenic Xanthomonas spp.</title>
        <authorList>
            <person name="Bogdanove A.J."/>
            <person name="Koebnik R."/>
            <person name="Lu H."/>
            <person name="Furutani A."/>
            <person name="Angiuoli S.V."/>
            <person name="Patil P.B."/>
            <person name="Van Sluys M.A."/>
            <person name="Ryan R.P."/>
            <person name="Meyer D.F."/>
            <person name="Han S.W."/>
            <person name="Aparna G."/>
            <person name="Rajaram M."/>
            <person name="Delcher A.L."/>
            <person name="Phillippy A.M."/>
            <person name="Puiu D."/>
            <person name="Schatz M.C."/>
            <person name="Shumway M."/>
            <person name="Sommer D.D."/>
            <person name="Trapnell C."/>
            <person name="Benahmed F."/>
            <person name="Dimitrov G."/>
            <person name="Madupu R."/>
            <person name="Radune D."/>
            <person name="Sullivan S."/>
            <person name="Jha G."/>
            <person name="Ishihara H."/>
            <person name="Lee S.W."/>
            <person name="Pandey A."/>
            <person name="Sharma V."/>
            <person name="Sriariyanun M."/>
            <person name="Szurek B."/>
            <person name="Vera-Cruz C.M."/>
            <person name="Dorman K.S."/>
            <person name="Ronald P.C."/>
            <person name="Verdier V."/>
            <person name="Dow J.M."/>
            <person name="Sonti R.V."/>
            <person name="Tsuge S."/>
            <person name="Brendel V.P."/>
            <person name="Rabinowicz P.D."/>
            <person name="Leach J.E."/>
            <person name="White F.F."/>
            <person name="Salzberg S.L."/>
        </authorList>
    </citation>
    <scope>NUCLEOTIDE SEQUENCE [LARGE SCALE GENOMIC DNA]</scope>
    <source>
        <strain evidence="1 2">BLS256</strain>
    </source>
</reference>
<gene>
    <name evidence="1" type="ORF">XOC_0667</name>
</gene>
<accession>G7TBJ5</accession>
<evidence type="ECO:0000313" key="2">
    <source>
        <dbReference type="Proteomes" id="UP000008851"/>
    </source>
</evidence>
<sequence>MLVQAGALLLTRAHGWRESRTSNSQPLQHSRCYTATMRAFLPGKE</sequence>